<gene>
    <name evidence="2" type="ORF">B0F90DRAFT_1742649</name>
</gene>
<comment type="caution">
    <text evidence="2">The sequence shown here is derived from an EMBL/GenBank/DDBJ whole genome shotgun (WGS) entry which is preliminary data.</text>
</comment>
<evidence type="ECO:0000256" key="1">
    <source>
        <dbReference type="SAM" id="MobiDB-lite"/>
    </source>
</evidence>
<feature type="compositionally biased region" description="Basic and acidic residues" evidence="1">
    <location>
        <begin position="178"/>
        <end position="187"/>
    </location>
</feature>
<evidence type="ECO:0000313" key="2">
    <source>
        <dbReference type="EMBL" id="KAI0297044.1"/>
    </source>
</evidence>
<dbReference type="PANTHER" id="PTHR37327:SF1">
    <property type="entry name" value="MICROTUBULE INTERACTING AND TRANSPORT DOMAIN-CONTAINING PROTEIN"/>
    <property type="match status" value="1"/>
</dbReference>
<accession>A0AAD4M044</accession>
<protein>
    <recommendedName>
        <fullName evidence="4">MIT domain-containing protein</fullName>
    </recommendedName>
</protein>
<feature type="compositionally biased region" description="Low complexity" evidence="1">
    <location>
        <begin position="198"/>
        <end position="218"/>
    </location>
</feature>
<proteinExistence type="predicted"/>
<reference evidence="2" key="1">
    <citation type="journal article" date="2022" name="New Phytol.">
        <title>Evolutionary transition to the ectomycorrhizal habit in the genomes of a hyperdiverse lineage of mushroom-forming fungi.</title>
        <authorList>
            <person name="Looney B."/>
            <person name="Miyauchi S."/>
            <person name="Morin E."/>
            <person name="Drula E."/>
            <person name="Courty P.E."/>
            <person name="Kohler A."/>
            <person name="Kuo A."/>
            <person name="LaButti K."/>
            <person name="Pangilinan J."/>
            <person name="Lipzen A."/>
            <person name="Riley R."/>
            <person name="Andreopoulos W."/>
            <person name="He G."/>
            <person name="Johnson J."/>
            <person name="Nolan M."/>
            <person name="Tritt A."/>
            <person name="Barry K.W."/>
            <person name="Grigoriev I.V."/>
            <person name="Nagy L.G."/>
            <person name="Hibbett D."/>
            <person name="Henrissat B."/>
            <person name="Matheny P.B."/>
            <person name="Labbe J."/>
            <person name="Martin F.M."/>
        </authorList>
    </citation>
    <scope>NUCLEOTIDE SEQUENCE</scope>
    <source>
        <strain evidence="2">BPL690</strain>
    </source>
</reference>
<feature type="compositionally biased region" description="Low complexity" evidence="1">
    <location>
        <begin position="115"/>
        <end position="138"/>
    </location>
</feature>
<organism evidence="2 3">
    <name type="scientific">Multifurca ochricompacta</name>
    <dbReference type="NCBI Taxonomy" id="376703"/>
    <lineage>
        <taxon>Eukaryota</taxon>
        <taxon>Fungi</taxon>
        <taxon>Dikarya</taxon>
        <taxon>Basidiomycota</taxon>
        <taxon>Agaricomycotina</taxon>
        <taxon>Agaricomycetes</taxon>
        <taxon>Russulales</taxon>
        <taxon>Russulaceae</taxon>
        <taxon>Multifurca</taxon>
    </lineage>
</organism>
<sequence length="275" mass="29594">MSTPPPPYSLQPPPAYTRPRKPPCRPRPSSRQVLSEALQRAQHAVHLDSSQSDIPAAIAAYDEAILLLQQVIARRSRKVGTEGEVARVTAIHDRYVARVRELCQNRCIPLPSHVSPAAAAGTSSSSSSSLSPSSSSQLRPPPLPTSLHQPHRDRVPSPGPTPPSSPIRPHVPTPLVLDRGRFGKDDQSQETEWDSELSSPSSSSSPPTTATVSPASSVEDSQEVQKWITSEAREEELAEWGQYLEGGRETRRASVGTTTSSAVWSTIAVSHGDCA</sequence>
<dbReference type="AlphaFoldDB" id="A0AAD4M044"/>
<feature type="region of interest" description="Disordered" evidence="1">
    <location>
        <begin position="1"/>
        <end position="33"/>
    </location>
</feature>
<evidence type="ECO:0000313" key="3">
    <source>
        <dbReference type="Proteomes" id="UP001203297"/>
    </source>
</evidence>
<dbReference type="EMBL" id="WTXG01000041">
    <property type="protein sequence ID" value="KAI0297044.1"/>
    <property type="molecule type" value="Genomic_DNA"/>
</dbReference>
<feature type="region of interest" description="Disordered" evidence="1">
    <location>
        <begin position="115"/>
        <end position="225"/>
    </location>
</feature>
<dbReference type="Proteomes" id="UP001203297">
    <property type="component" value="Unassembled WGS sequence"/>
</dbReference>
<keyword evidence="3" id="KW-1185">Reference proteome</keyword>
<feature type="compositionally biased region" description="Pro residues" evidence="1">
    <location>
        <begin position="157"/>
        <end position="172"/>
    </location>
</feature>
<name>A0AAD4M044_9AGAM</name>
<evidence type="ECO:0008006" key="4">
    <source>
        <dbReference type="Google" id="ProtNLM"/>
    </source>
</evidence>
<feature type="compositionally biased region" description="Pro residues" evidence="1">
    <location>
        <begin position="1"/>
        <end position="16"/>
    </location>
</feature>
<dbReference type="PANTHER" id="PTHR37327">
    <property type="entry name" value="CHROMOSOME 1, WHOLE GENOME SHOTGUN SEQUENCE"/>
    <property type="match status" value="1"/>
</dbReference>